<dbReference type="RefSeq" id="WP_183350845.1">
    <property type="nucleotide sequence ID" value="NZ_JACHEO010000010.1"/>
</dbReference>
<sequence length="60" mass="6779">MTDNNQTIPDPYWKCKNCGNTIQVALPPEECPACHEKCEFLNVTCYTPECGFTGIDPRLK</sequence>
<evidence type="ECO:0000313" key="3">
    <source>
        <dbReference type="Proteomes" id="UP000539642"/>
    </source>
</evidence>
<dbReference type="Gene3D" id="2.20.28.10">
    <property type="match status" value="1"/>
</dbReference>
<name>A0A840UR60_9BACT</name>
<proteinExistence type="predicted"/>
<accession>A0A840UR60</accession>
<keyword evidence="3" id="KW-1185">Reference proteome</keyword>
<organism evidence="2 3">
    <name type="scientific">Desulfoprunum benzoelyticum</name>
    <dbReference type="NCBI Taxonomy" id="1506996"/>
    <lineage>
        <taxon>Bacteria</taxon>
        <taxon>Pseudomonadati</taxon>
        <taxon>Thermodesulfobacteriota</taxon>
        <taxon>Desulfobulbia</taxon>
        <taxon>Desulfobulbales</taxon>
        <taxon>Desulfobulbaceae</taxon>
        <taxon>Desulfoprunum</taxon>
    </lineage>
</organism>
<evidence type="ECO:0000313" key="2">
    <source>
        <dbReference type="EMBL" id="MBB5348272.1"/>
    </source>
</evidence>
<comment type="caution">
    <text evidence="2">The sequence shown here is derived from an EMBL/GenBank/DDBJ whole genome shotgun (WGS) entry which is preliminary data.</text>
</comment>
<reference evidence="2 3" key="1">
    <citation type="submission" date="2020-08" db="EMBL/GenBank/DDBJ databases">
        <title>Genomic Encyclopedia of Type Strains, Phase IV (KMG-IV): sequencing the most valuable type-strain genomes for metagenomic binning, comparative biology and taxonomic classification.</title>
        <authorList>
            <person name="Goeker M."/>
        </authorList>
    </citation>
    <scope>NUCLEOTIDE SEQUENCE [LARGE SCALE GENOMIC DNA]</scope>
    <source>
        <strain evidence="2 3">DSM 28570</strain>
    </source>
</reference>
<dbReference type="Pfam" id="PF21349">
    <property type="entry name" value="RUBY_RBDX"/>
    <property type="match status" value="1"/>
</dbReference>
<protein>
    <submittedName>
        <fullName evidence="2">Rubredoxin</fullName>
    </submittedName>
</protein>
<gene>
    <name evidence="2" type="ORF">HNQ81_002003</name>
</gene>
<dbReference type="AlphaFoldDB" id="A0A840UR60"/>
<dbReference type="Proteomes" id="UP000539642">
    <property type="component" value="Unassembled WGS sequence"/>
</dbReference>
<dbReference type="InterPro" id="IPR048574">
    <property type="entry name" value="RUBY_RBDX"/>
</dbReference>
<dbReference type="EMBL" id="JACHEO010000010">
    <property type="protein sequence ID" value="MBB5348272.1"/>
    <property type="molecule type" value="Genomic_DNA"/>
</dbReference>
<evidence type="ECO:0000259" key="1">
    <source>
        <dbReference type="Pfam" id="PF21349"/>
    </source>
</evidence>
<feature type="domain" description="Rubrerythrin rubredoxin-like" evidence="1">
    <location>
        <begin position="13"/>
        <end position="39"/>
    </location>
</feature>